<accession>A0A7I4BF65</accession>
<reference evidence="3 4" key="2">
    <citation type="journal article" date="2018" name="Plant J.">
        <title>The Physcomitrella patens chromosome-scale assembly reveals moss genome structure and evolution.</title>
        <authorList>
            <person name="Lang D."/>
            <person name="Ullrich K.K."/>
            <person name="Murat F."/>
            <person name="Fuchs J."/>
            <person name="Jenkins J."/>
            <person name="Haas F.B."/>
            <person name="Piednoel M."/>
            <person name="Gundlach H."/>
            <person name="Van Bel M."/>
            <person name="Meyberg R."/>
            <person name="Vives C."/>
            <person name="Morata J."/>
            <person name="Symeonidi A."/>
            <person name="Hiss M."/>
            <person name="Muchero W."/>
            <person name="Kamisugi Y."/>
            <person name="Saleh O."/>
            <person name="Blanc G."/>
            <person name="Decker E.L."/>
            <person name="van Gessel N."/>
            <person name="Grimwood J."/>
            <person name="Hayes R.D."/>
            <person name="Graham S.W."/>
            <person name="Gunter L.E."/>
            <person name="McDaniel S.F."/>
            <person name="Hoernstein S.N.W."/>
            <person name="Larsson A."/>
            <person name="Li F.W."/>
            <person name="Perroud P.F."/>
            <person name="Phillips J."/>
            <person name="Ranjan P."/>
            <person name="Rokshar D.S."/>
            <person name="Rothfels C.J."/>
            <person name="Schneider L."/>
            <person name="Shu S."/>
            <person name="Stevenson D.W."/>
            <person name="Thummler F."/>
            <person name="Tillich M."/>
            <person name="Villarreal Aguilar J.C."/>
            <person name="Widiez T."/>
            <person name="Wong G.K."/>
            <person name="Wymore A."/>
            <person name="Zhang Y."/>
            <person name="Zimmer A.D."/>
            <person name="Quatrano R.S."/>
            <person name="Mayer K.F.X."/>
            <person name="Goodstein D."/>
            <person name="Casacuberta J.M."/>
            <person name="Vandepoele K."/>
            <person name="Reski R."/>
            <person name="Cuming A.C."/>
            <person name="Tuskan G.A."/>
            <person name="Maumus F."/>
            <person name="Salse J."/>
            <person name="Schmutz J."/>
            <person name="Rensing S.A."/>
        </authorList>
    </citation>
    <scope>NUCLEOTIDE SEQUENCE [LARGE SCALE GENOMIC DNA]</scope>
    <source>
        <strain evidence="3 4">cv. Gransden 2004</strain>
    </source>
</reference>
<dbReference type="InterPro" id="IPR011990">
    <property type="entry name" value="TPR-like_helical_dom_sf"/>
</dbReference>
<dbReference type="EMBL" id="ABEU02000017">
    <property type="status" value="NOT_ANNOTATED_CDS"/>
    <property type="molecule type" value="Genomic_DNA"/>
</dbReference>
<reference evidence="3 4" key="1">
    <citation type="journal article" date="2008" name="Science">
        <title>The Physcomitrella genome reveals evolutionary insights into the conquest of land by plants.</title>
        <authorList>
            <person name="Rensing S."/>
            <person name="Lang D."/>
            <person name="Zimmer A."/>
            <person name="Terry A."/>
            <person name="Salamov A."/>
            <person name="Shapiro H."/>
            <person name="Nishiyama T."/>
            <person name="Perroud P.-F."/>
            <person name="Lindquist E."/>
            <person name="Kamisugi Y."/>
            <person name="Tanahashi T."/>
            <person name="Sakakibara K."/>
            <person name="Fujita T."/>
            <person name="Oishi K."/>
            <person name="Shin-I T."/>
            <person name="Kuroki Y."/>
            <person name="Toyoda A."/>
            <person name="Suzuki Y."/>
            <person name="Hashimoto A."/>
            <person name="Yamaguchi K."/>
            <person name="Sugano A."/>
            <person name="Kohara Y."/>
            <person name="Fujiyama A."/>
            <person name="Anterola A."/>
            <person name="Aoki S."/>
            <person name="Ashton N."/>
            <person name="Barbazuk W.B."/>
            <person name="Barker E."/>
            <person name="Bennetzen J."/>
            <person name="Bezanilla M."/>
            <person name="Blankenship R."/>
            <person name="Cho S.H."/>
            <person name="Dutcher S."/>
            <person name="Estelle M."/>
            <person name="Fawcett J.A."/>
            <person name="Gundlach H."/>
            <person name="Hanada K."/>
            <person name="Heyl A."/>
            <person name="Hicks K.A."/>
            <person name="Hugh J."/>
            <person name="Lohr M."/>
            <person name="Mayer K."/>
            <person name="Melkozernov A."/>
            <person name="Murata T."/>
            <person name="Nelson D."/>
            <person name="Pils B."/>
            <person name="Prigge M."/>
            <person name="Reiss B."/>
            <person name="Renner T."/>
            <person name="Rombauts S."/>
            <person name="Rushton P."/>
            <person name="Sanderfoot A."/>
            <person name="Schween G."/>
            <person name="Shiu S.-H."/>
            <person name="Stueber K."/>
            <person name="Theodoulou F.L."/>
            <person name="Tu H."/>
            <person name="Van de Peer Y."/>
            <person name="Verrier P.J."/>
            <person name="Waters E."/>
            <person name="Wood A."/>
            <person name="Yang L."/>
            <person name="Cove D."/>
            <person name="Cuming A."/>
            <person name="Hasebe M."/>
            <person name="Lucas S."/>
            <person name="Mishler D.B."/>
            <person name="Reski R."/>
            <person name="Grigoriev I."/>
            <person name="Quatrano R.S."/>
            <person name="Boore J.L."/>
        </authorList>
    </citation>
    <scope>NUCLEOTIDE SEQUENCE [LARGE SCALE GENOMIC DNA]</scope>
    <source>
        <strain evidence="3 4">cv. Gransden 2004</strain>
    </source>
</reference>
<dbReference type="Pfam" id="PF13041">
    <property type="entry name" value="PPR_2"/>
    <property type="match status" value="5"/>
</dbReference>
<dbReference type="Gramene" id="Pp3c17_5040V3.6">
    <property type="protein sequence ID" value="Pp3c17_5040V3.6"/>
    <property type="gene ID" value="Pp3c17_5040"/>
</dbReference>
<dbReference type="RefSeq" id="XP_024401448.1">
    <property type="nucleotide sequence ID" value="XM_024545680.2"/>
</dbReference>
<keyword evidence="1" id="KW-0677">Repeat</keyword>
<keyword evidence="4" id="KW-1185">Reference proteome</keyword>
<reference evidence="3" key="3">
    <citation type="submission" date="2020-12" db="UniProtKB">
        <authorList>
            <consortium name="EnsemblPlants"/>
        </authorList>
    </citation>
    <scope>IDENTIFICATION</scope>
</reference>
<gene>
    <name evidence="3" type="primary">LOC112294811</name>
</gene>
<evidence type="ECO:0008006" key="5">
    <source>
        <dbReference type="Google" id="ProtNLM"/>
    </source>
</evidence>
<evidence type="ECO:0000313" key="3">
    <source>
        <dbReference type="EnsemblPlants" id="Pp3c17_5040V3.8"/>
    </source>
</evidence>
<dbReference type="EnsemblPlants" id="Pp3c17_5040V3.7">
    <property type="protein sequence ID" value="Pp3c17_5040V3.7"/>
    <property type="gene ID" value="Pp3c17_5040"/>
</dbReference>
<feature type="repeat" description="PPR" evidence="2">
    <location>
        <begin position="495"/>
        <end position="529"/>
    </location>
</feature>
<feature type="repeat" description="PPR" evidence="2">
    <location>
        <begin position="260"/>
        <end position="290"/>
    </location>
</feature>
<dbReference type="RefSeq" id="XP_024401446.1">
    <property type="nucleotide sequence ID" value="XM_024545678.2"/>
</dbReference>
<feature type="repeat" description="PPR" evidence="2">
    <location>
        <begin position="363"/>
        <end position="393"/>
    </location>
</feature>
<dbReference type="FunFam" id="1.25.40.10:FF:001554">
    <property type="entry name" value="Predicted protein"/>
    <property type="match status" value="1"/>
</dbReference>
<dbReference type="KEGG" id="ppp:112294811"/>
<evidence type="ECO:0000256" key="1">
    <source>
        <dbReference type="ARBA" id="ARBA00022737"/>
    </source>
</evidence>
<sequence>MWLAGMAVNSTSQLFKSLLVTSELIDGQNRGRLASSSLYDICTRIHRISLGTSFWPGEQLQHSSFSGSAKHEKHRNLSLVCVSNMREFDQTALVSAGKYLQNASTISEAISLVKKHLHQGSTIDSYMYVDVLQRCFKHKDLTSVKQVHDCILKSGMDQNPYVANKLMRVYIRCGKVQDARHVFDKLVKKNVFNWTTMIGGYAEHGRPADAIEVYNQMRQEGGRPNEVTYLSILKACACPVGLKWGKEIHAHISHGGFRSDVPVQTALVNMYAKSGSIKDARLVFDEMAERNVITWNVMIGGLAQHGFGQEAFSLFLQMQEEGFVPDSTTYLSILTATACSSAGALGWVKEVHRHAVKAGFDSDMRVCNALVHVYSKSGSVDDARLVFEGMLDRDVISWSAMIGGLAQNGCGHEAFSLFLKMQREGVIPNVTTYVSILTASASAGALEWVKQVHNHARKAGLGSDFRVCNALVHMYAKSGSIDDARLVFDQMSVRNVFTWNAMIGGLAQHGCGQEAFSLFLRMRREGVVPDAITYMSILNASASTGALGWVKEVHRQAVQAGLDSDVRVGNALVHMYCKTGSISDARLMFDGMVERDVITWTAMISGLAQNECGQEAFSLFLQMQREGFIPVATTYASILNVCTSTGLAMVEEI</sequence>
<dbReference type="PROSITE" id="PS51375">
    <property type="entry name" value="PPR"/>
    <property type="match status" value="10"/>
</dbReference>
<organism evidence="3 4">
    <name type="scientific">Physcomitrium patens</name>
    <name type="common">Spreading-leaved earth moss</name>
    <name type="synonym">Physcomitrella patens</name>
    <dbReference type="NCBI Taxonomy" id="3218"/>
    <lineage>
        <taxon>Eukaryota</taxon>
        <taxon>Viridiplantae</taxon>
        <taxon>Streptophyta</taxon>
        <taxon>Embryophyta</taxon>
        <taxon>Bryophyta</taxon>
        <taxon>Bryophytina</taxon>
        <taxon>Bryopsida</taxon>
        <taxon>Funariidae</taxon>
        <taxon>Funariales</taxon>
        <taxon>Funariaceae</taxon>
        <taxon>Physcomitrium</taxon>
    </lineage>
</organism>
<dbReference type="GO" id="GO:0003723">
    <property type="term" value="F:RNA binding"/>
    <property type="evidence" value="ECO:0000318"/>
    <property type="project" value="GO_Central"/>
</dbReference>
<dbReference type="Proteomes" id="UP000006727">
    <property type="component" value="Chromosome 17"/>
</dbReference>
<name>A0A7I4BF65_PHYPA</name>
<feature type="repeat" description="PPR" evidence="2">
    <location>
        <begin position="190"/>
        <end position="224"/>
    </location>
</feature>
<feature type="repeat" description="PPR" evidence="2">
    <location>
        <begin position="596"/>
        <end position="630"/>
    </location>
</feature>
<dbReference type="PANTHER" id="PTHR24015:SF739">
    <property type="entry name" value="OS03G0644200 PROTEIN"/>
    <property type="match status" value="1"/>
</dbReference>
<dbReference type="FunFam" id="1.25.40.10:FF:001493">
    <property type="entry name" value="Predicted protein"/>
    <property type="match status" value="3"/>
</dbReference>
<evidence type="ECO:0000256" key="2">
    <source>
        <dbReference type="PROSITE-ProRule" id="PRU00708"/>
    </source>
</evidence>
<dbReference type="NCBIfam" id="TIGR00756">
    <property type="entry name" value="PPR"/>
    <property type="match status" value="9"/>
</dbReference>
<feature type="repeat" description="PPR" evidence="2">
    <location>
        <begin position="394"/>
        <end position="428"/>
    </location>
</feature>
<feature type="repeat" description="PPR" evidence="2">
    <location>
        <begin position="291"/>
        <end position="325"/>
    </location>
</feature>
<dbReference type="OrthoDB" id="185373at2759"/>
<dbReference type="PANTHER" id="PTHR24015">
    <property type="entry name" value="OS07G0578800 PROTEIN-RELATED"/>
    <property type="match status" value="1"/>
</dbReference>
<dbReference type="InterPro" id="IPR002885">
    <property type="entry name" value="PPR_rpt"/>
</dbReference>
<dbReference type="FunFam" id="1.25.40.10:FF:000196">
    <property type="entry name" value="Pentatricopeptide repeat-containing protein At4g14850"/>
    <property type="match status" value="1"/>
</dbReference>
<feature type="repeat" description="PPR" evidence="2">
    <location>
        <begin position="565"/>
        <end position="595"/>
    </location>
</feature>
<feature type="repeat" description="PPR" evidence="2">
    <location>
        <begin position="464"/>
        <end position="494"/>
    </location>
</feature>
<dbReference type="Gramene" id="Pp3c17_5040V3.7">
    <property type="protein sequence ID" value="Pp3c17_5040V3.7"/>
    <property type="gene ID" value="Pp3c17_5040"/>
</dbReference>
<dbReference type="EnsemblPlants" id="Pp3c17_5040V3.6">
    <property type="protein sequence ID" value="Pp3c17_5040V3.6"/>
    <property type="gene ID" value="Pp3c17_5040"/>
</dbReference>
<dbReference type="GeneID" id="112294811"/>
<dbReference type="EnsemblPlants" id="Pp3c17_5040V3.14">
    <property type="protein sequence ID" value="Pp3c17_5040V3.14"/>
    <property type="gene ID" value="Pp3c17_5040"/>
</dbReference>
<dbReference type="Gramene" id="Pp3c17_5040V3.14">
    <property type="protein sequence ID" value="Pp3c17_5040V3.14"/>
    <property type="gene ID" value="Pp3c17_5040"/>
</dbReference>
<dbReference type="EnsemblPlants" id="Pp3c17_5040V3.8">
    <property type="protein sequence ID" value="Pp3c17_5040V3.8"/>
    <property type="gene ID" value="Pp3c17_5040"/>
</dbReference>
<evidence type="ECO:0000313" key="4">
    <source>
        <dbReference type="Proteomes" id="UP000006727"/>
    </source>
</evidence>
<proteinExistence type="predicted"/>
<dbReference type="GO" id="GO:0009451">
    <property type="term" value="P:RNA modification"/>
    <property type="evidence" value="ECO:0000318"/>
    <property type="project" value="GO_Central"/>
</dbReference>
<protein>
    <recommendedName>
        <fullName evidence="5">Pentacotripeptide-repeat region of PRORP domain-containing protein</fullName>
    </recommendedName>
</protein>
<feature type="repeat" description="PPR" evidence="2">
    <location>
        <begin position="159"/>
        <end position="189"/>
    </location>
</feature>
<dbReference type="Gene3D" id="1.25.40.10">
    <property type="entry name" value="Tetratricopeptide repeat domain"/>
    <property type="match status" value="5"/>
</dbReference>
<dbReference type="Gramene" id="Pp3c17_5040V3.8">
    <property type="protein sequence ID" value="Pp3c17_5040V3.8"/>
    <property type="gene ID" value="Pp3c17_5040"/>
</dbReference>
<dbReference type="InterPro" id="IPR046960">
    <property type="entry name" value="PPR_At4g14850-like_plant"/>
</dbReference>
<dbReference type="AlphaFoldDB" id="A0A7I4BF65"/>